<evidence type="ECO:0000259" key="4">
    <source>
        <dbReference type="PROSITE" id="PS50882"/>
    </source>
</evidence>
<name>A0A397JFK1_9GLOM</name>
<dbReference type="GO" id="GO:0005654">
    <property type="term" value="C:nucleoplasm"/>
    <property type="evidence" value="ECO:0007669"/>
    <property type="project" value="TreeGrafter"/>
</dbReference>
<feature type="compositionally biased region" description="Basic and acidic residues" evidence="2">
    <location>
        <begin position="52"/>
        <end position="67"/>
    </location>
</feature>
<evidence type="ECO:0000313" key="5">
    <source>
        <dbReference type="EMBL" id="RHZ84746.1"/>
    </source>
</evidence>
<dbReference type="InterPro" id="IPR057720">
    <property type="entry name" value="RRM_YTH1"/>
</dbReference>
<reference evidence="5 6" key="1">
    <citation type="submission" date="2018-08" db="EMBL/GenBank/DDBJ databases">
        <title>Genome and evolution of the arbuscular mycorrhizal fungus Diversispora epigaea (formerly Glomus versiforme) and its bacterial endosymbionts.</title>
        <authorList>
            <person name="Sun X."/>
            <person name="Fei Z."/>
            <person name="Harrison M."/>
        </authorList>
    </citation>
    <scope>NUCLEOTIDE SEQUENCE [LARGE SCALE GENOMIC DNA]</scope>
    <source>
        <strain evidence="5 6">IT104</strain>
    </source>
</reference>
<dbReference type="Pfam" id="PF04146">
    <property type="entry name" value="YTH"/>
    <property type="match status" value="1"/>
</dbReference>
<evidence type="ECO:0008006" key="7">
    <source>
        <dbReference type="Google" id="ProtNLM"/>
    </source>
</evidence>
<dbReference type="InterPro" id="IPR045168">
    <property type="entry name" value="YTH_prot"/>
</dbReference>
<feature type="compositionally biased region" description="Pro residues" evidence="2">
    <location>
        <begin position="219"/>
        <end position="238"/>
    </location>
</feature>
<comment type="caution">
    <text evidence="5">The sequence shown here is derived from an EMBL/GenBank/DDBJ whole genome shotgun (WGS) entry which is preliminary data.</text>
</comment>
<feature type="compositionally biased region" description="Low complexity" evidence="2">
    <location>
        <begin position="134"/>
        <end position="167"/>
    </location>
</feature>
<dbReference type="CDD" id="cd00590">
    <property type="entry name" value="RRM_SF"/>
    <property type="match status" value="1"/>
</dbReference>
<feature type="region of interest" description="Disordered" evidence="2">
    <location>
        <begin position="664"/>
        <end position="695"/>
    </location>
</feature>
<dbReference type="PANTHER" id="PTHR12357">
    <property type="entry name" value="YTH YT521-B HOMOLOGY DOMAIN-CONTAINING"/>
    <property type="match status" value="1"/>
</dbReference>
<feature type="compositionally biased region" description="Acidic residues" evidence="2">
    <location>
        <begin position="573"/>
        <end position="582"/>
    </location>
</feature>
<protein>
    <recommendedName>
        <fullName evidence="7">YTH domain-containing protein</fullName>
    </recommendedName>
</protein>
<feature type="region of interest" description="Disordered" evidence="2">
    <location>
        <begin position="551"/>
        <end position="582"/>
    </location>
</feature>
<feature type="compositionally biased region" description="Polar residues" evidence="2">
    <location>
        <begin position="69"/>
        <end position="80"/>
    </location>
</feature>
<feature type="compositionally biased region" description="Low complexity" evidence="2">
    <location>
        <begin position="683"/>
        <end position="695"/>
    </location>
</feature>
<dbReference type="Proteomes" id="UP000266861">
    <property type="component" value="Unassembled WGS sequence"/>
</dbReference>
<feature type="compositionally biased region" description="Basic and acidic residues" evidence="2">
    <location>
        <begin position="561"/>
        <end position="572"/>
    </location>
</feature>
<dbReference type="GO" id="GO:0000398">
    <property type="term" value="P:mRNA splicing, via spliceosome"/>
    <property type="evidence" value="ECO:0007669"/>
    <property type="project" value="TreeGrafter"/>
</dbReference>
<dbReference type="InterPro" id="IPR012677">
    <property type="entry name" value="Nucleotide-bd_a/b_plait_sf"/>
</dbReference>
<gene>
    <name evidence="5" type="ORF">Glove_77g26</name>
</gene>
<dbReference type="GO" id="GO:1990247">
    <property type="term" value="F:N6-methyladenosine-containing RNA reader activity"/>
    <property type="evidence" value="ECO:0007669"/>
    <property type="project" value="TreeGrafter"/>
</dbReference>
<feature type="region of interest" description="Disordered" evidence="2">
    <location>
        <begin position="413"/>
        <end position="463"/>
    </location>
</feature>
<feature type="compositionally biased region" description="Low complexity" evidence="2">
    <location>
        <begin position="417"/>
        <end position="463"/>
    </location>
</feature>
<sequence length="869" mass="96728">MSCEELIEADSHQATSSNKESRESLSSCAAPKKAASPSLQQNEPSSTAESSQELKRRQNEINEKDILKSASTYPSASSRDNINKSNTSSTSIITALTNGVEDASNSQAEVTTINTINHVSDYDQNESVISRRQSINGNSQSTPSSSSPKSTNTSASTVNNNNSSYSNGINMKGSIYEDAPQMYPNPNAPFIPVPSQYFTPQFFSNNGQFFYDAQYRFGCPPPPPPPPPPPQSLPPPAQPTFVRSNVYPYPQIPVITSMHHPPPFHNHSPLIPSQSLPVRFNTPSVSGGDSGFSSRRSSLDHIRTPDFGSQHSSRIHQQKKPKQLDKALWVGNLPDSTTYEELRDFFADENMESVFLIKKSNCAFVNYKTHEAVIQAARKYNENDFKNIKLVCRPRKQTPGDLKLKSECLSSLISENTSPTTPSETGSTASSSTRSHRSSLPPRQRIRQPSASMSPASSVSSSKPLSHNRYFILKSLTQDDLDISVQSGLWATQPHNEAALNKAFKSVENVYLIFSANKSGEFYGYARMISPISKETTETIQWTPIDEAALAASSSRPPYGSDDKARSKKSQEEDNEECEDDVVPSRNWGTTFKVEWIKVQKLPFIRTRHLRNPWNANREVKISRDGTEVEPVVGERLLAEFRKSPPPSVPSPYVSLTGPLLTQPLNIDNQSVGDTQDRRASMSSQSSTPSLQTPLQPMMEPNFIPNNPPNLPSFFPPHYWHPQPMLVPQYSTAATPQNYSSNQQTWATSPKDSSRTQQTIQTATNGSGTSTMSPISLEQQQQQQYVEVIWAAVPQHHYPSTQYYSPNTNGTMVTQYQSQQYYRNNDEQYQVGSKSQEQINNNQENDSTTRLMPYIIEDQRKSFEATSSA</sequence>
<dbReference type="CDD" id="cd21134">
    <property type="entry name" value="YTH"/>
    <property type="match status" value="1"/>
</dbReference>
<dbReference type="OrthoDB" id="306690at2759"/>
<dbReference type="Gene3D" id="3.10.590.10">
    <property type="entry name" value="ph1033 like domains"/>
    <property type="match status" value="1"/>
</dbReference>
<feature type="region of interest" description="Disordered" evidence="2">
    <location>
        <begin position="218"/>
        <end position="238"/>
    </location>
</feature>
<feature type="compositionally biased region" description="Low complexity" evidence="2">
    <location>
        <begin position="24"/>
        <end position="39"/>
    </location>
</feature>
<dbReference type="Gene3D" id="3.30.70.330">
    <property type="match status" value="1"/>
</dbReference>
<feature type="domain" description="RRM" evidence="3">
    <location>
        <begin position="326"/>
        <end position="390"/>
    </location>
</feature>
<dbReference type="GO" id="GO:0003729">
    <property type="term" value="F:mRNA binding"/>
    <property type="evidence" value="ECO:0007669"/>
    <property type="project" value="TreeGrafter"/>
</dbReference>
<keyword evidence="6" id="KW-1185">Reference proteome</keyword>
<dbReference type="PANTHER" id="PTHR12357:SF3">
    <property type="entry name" value="YTH DOMAIN-CONTAINING PROTEIN 1"/>
    <property type="match status" value="1"/>
</dbReference>
<dbReference type="AlphaFoldDB" id="A0A397JFK1"/>
<dbReference type="InterPro" id="IPR000504">
    <property type="entry name" value="RRM_dom"/>
</dbReference>
<feature type="region of interest" description="Disordered" evidence="2">
    <location>
        <begin position="281"/>
        <end position="320"/>
    </location>
</feature>
<feature type="compositionally biased region" description="Low complexity" evidence="2">
    <location>
        <begin position="284"/>
        <end position="296"/>
    </location>
</feature>
<dbReference type="Pfam" id="PF25701">
    <property type="entry name" value="RRM_YTH1"/>
    <property type="match status" value="1"/>
</dbReference>
<dbReference type="PROSITE" id="PS50102">
    <property type="entry name" value="RRM"/>
    <property type="match status" value="1"/>
</dbReference>
<evidence type="ECO:0000256" key="1">
    <source>
        <dbReference type="PROSITE-ProRule" id="PRU00176"/>
    </source>
</evidence>
<evidence type="ECO:0000256" key="2">
    <source>
        <dbReference type="SAM" id="MobiDB-lite"/>
    </source>
</evidence>
<accession>A0A397JFK1</accession>
<dbReference type="InterPro" id="IPR007275">
    <property type="entry name" value="YTH_domain"/>
</dbReference>
<dbReference type="SUPFAM" id="SSF54928">
    <property type="entry name" value="RNA-binding domain, RBD"/>
    <property type="match status" value="1"/>
</dbReference>
<feature type="compositionally biased region" description="Polar residues" evidence="2">
    <location>
        <begin position="664"/>
        <end position="674"/>
    </location>
</feature>
<feature type="domain" description="YTH" evidence="4">
    <location>
        <begin position="468"/>
        <end position="641"/>
    </location>
</feature>
<keyword evidence="1" id="KW-0694">RNA-binding</keyword>
<dbReference type="EMBL" id="PQFF01000073">
    <property type="protein sequence ID" value="RHZ84746.1"/>
    <property type="molecule type" value="Genomic_DNA"/>
</dbReference>
<feature type="region of interest" description="Disordered" evidence="2">
    <location>
        <begin position="1"/>
        <end position="86"/>
    </location>
</feature>
<organism evidence="5 6">
    <name type="scientific">Diversispora epigaea</name>
    <dbReference type="NCBI Taxonomy" id="1348612"/>
    <lineage>
        <taxon>Eukaryota</taxon>
        <taxon>Fungi</taxon>
        <taxon>Fungi incertae sedis</taxon>
        <taxon>Mucoromycota</taxon>
        <taxon>Glomeromycotina</taxon>
        <taxon>Glomeromycetes</taxon>
        <taxon>Diversisporales</taxon>
        <taxon>Diversisporaceae</taxon>
        <taxon>Diversispora</taxon>
    </lineage>
</organism>
<dbReference type="InterPro" id="IPR035979">
    <property type="entry name" value="RBD_domain_sf"/>
</dbReference>
<evidence type="ECO:0000313" key="6">
    <source>
        <dbReference type="Proteomes" id="UP000266861"/>
    </source>
</evidence>
<dbReference type="PROSITE" id="PS50882">
    <property type="entry name" value="YTH"/>
    <property type="match status" value="1"/>
</dbReference>
<dbReference type="STRING" id="1348612.A0A397JFK1"/>
<proteinExistence type="predicted"/>
<feature type="region of interest" description="Disordered" evidence="2">
    <location>
        <begin position="735"/>
        <end position="778"/>
    </location>
</feature>
<evidence type="ECO:0000259" key="3">
    <source>
        <dbReference type="PROSITE" id="PS50102"/>
    </source>
</evidence>
<feature type="region of interest" description="Disordered" evidence="2">
    <location>
        <begin position="133"/>
        <end position="167"/>
    </location>
</feature>
<dbReference type="SMART" id="SM00360">
    <property type="entry name" value="RRM"/>
    <property type="match status" value="1"/>
</dbReference>
<dbReference type="GO" id="GO:0000381">
    <property type="term" value="P:regulation of alternative mRNA splicing, via spliceosome"/>
    <property type="evidence" value="ECO:0007669"/>
    <property type="project" value="TreeGrafter"/>
</dbReference>
<feature type="compositionally biased region" description="Polar residues" evidence="2">
    <location>
        <begin position="40"/>
        <end position="51"/>
    </location>
</feature>